<keyword evidence="4" id="KW-0285">Flavoprotein</keyword>
<evidence type="ECO:0000256" key="4">
    <source>
        <dbReference type="PIRSR" id="PIRSR000137-2"/>
    </source>
</evidence>
<evidence type="ECO:0000313" key="6">
    <source>
        <dbReference type="EMBL" id="CAJ2505540.1"/>
    </source>
</evidence>
<dbReference type="InterPro" id="IPR000172">
    <property type="entry name" value="GMC_OxRdtase_N"/>
</dbReference>
<feature type="active site" description="Proton acceptor" evidence="3">
    <location>
        <position position="600"/>
    </location>
</feature>
<comment type="cofactor">
    <cofactor evidence="4">
        <name>FAD</name>
        <dbReference type="ChEBI" id="CHEBI:57692"/>
    </cofactor>
</comment>
<dbReference type="Gene3D" id="3.30.560.10">
    <property type="entry name" value="Glucose Oxidase, domain 3"/>
    <property type="match status" value="1"/>
</dbReference>
<dbReference type="SUPFAM" id="SSF51905">
    <property type="entry name" value="FAD/NAD(P)-binding domain"/>
    <property type="match status" value="1"/>
</dbReference>
<evidence type="ECO:0000259" key="5">
    <source>
        <dbReference type="PROSITE" id="PS00624"/>
    </source>
</evidence>
<dbReference type="PIRSF" id="PIRSF000137">
    <property type="entry name" value="Alcohol_oxidase"/>
    <property type="match status" value="1"/>
</dbReference>
<dbReference type="PROSITE" id="PS00624">
    <property type="entry name" value="GMC_OXRED_2"/>
    <property type="match status" value="1"/>
</dbReference>
<feature type="domain" description="Glucose-methanol-choline oxidoreductase N-terminal" evidence="5">
    <location>
        <begin position="315"/>
        <end position="329"/>
    </location>
</feature>
<dbReference type="EMBL" id="CAUWAG010000007">
    <property type="protein sequence ID" value="CAJ2505540.1"/>
    <property type="molecule type" value="Genomic_DNA"/>
</dbReference>
<protein>
    <submittedName>
        <fullName evidence="6">Uu.00g129340.m01.CDS01</fullName>
    </submittedName>
</protein>
<dbReference type="GO" id="GO:0016614">
    <property type="term" value="F:oxidoreductase activity, acting on CH-OH group of donors"/>
    <property type="evidence" value="ECO:0007669"/>
    <property type="project" value="InterPro"/>
</dbReference>
<feature type="binding site" evidence="4">
    <location>
        <begin position="601"/>
        <end position="602"/>
    </location>
    <ligand>
        <name>FAD</name>
        <dbReference type="ChEBI" id="CHEBI:57692"/>
    </ligand>
</feature>
<dbReference type="AlphaFoldDB" id="A0AAI8VIH5"/>
<dbReference type="Pfam" id="PF05199">
    <property type="entry name" value="GMC_oxred_C"/>
    <property type="match status" value="1"/>
</dbReference>
<dbReference type="InterPro" id="IPR036188">
    <property type="entry name" value="FAD/NAD-bd_sf"/>
</dbReference>
<dbReference type="Pfam" id="PF00732">
    <property type="entry name" value="GMC_oxred_N"/>
    <property type="match status" value="1"/>
</dbReference>
<dbReference type="GO" id="GO:0044550">
    <property type="term" value="P:secondary metabolite biosynthetic process"/>
    <property type="evidence" value="ECO:0007669"/>
    <property type="project" value="TreeGrafter"/>
</dbReference>
<reference evidence="6" key="1">
    <citation type="submission" date="2023-10" db="EMBL/GenBank/DDBJ databases">
        <authorList>
            <person name="Hackl T."/>
        </authorList>
    </citation>
    <scope>NUCLEOTIDE SEQUENCE</scope>
</reference>
<proteinExistence type="inferred from homology"/>
<accession>A0AAI8VIH5</accession>
<dbReference type="GO" id="GO:0050660">
    <property type="term" value="F:flavin adenine dinucleotide binding"/>
    <property type="evidence" value="ECO:0007669"/>
    <property type="project" value="InterPro"/>
</dbReference>
<dbReference type="InterPro" id="IPR007867">
    <property type="entry name" value="GMC_OxRtase_C"/>
</dbReference>
<dbReference type="InterPro" id="IPR012132">
    <property type="entry name" value="GMC_OxRdtase"/>
</dbReference>
<comment type="similarity">
    <text evidence="1">Belongs to the GMC oxidoreductase family.</text>
</comment>
<keyword evidence="2" id="KW-0325">Glycoprotein</keyword>
<name>A0AAI8VIH5_9PEZI</name>
<sequence length="620" mass="66080">MKPNYTALCGVAIQALATTASPVGRLLGSSFGIPGTDTTYDYVIVGGGTAGLTVATRLVEQNAGSVAIIEAGTFYELGQSNISQVPADTAFYNGKDPDDWQPRTDWGYVTTPQAGAFYGSLHYPRAKMLGGCSGRNYMIYHRATSGAYDKWADTVEDPSYAFDSFLPYLEKSVNFTGPNADLRLANATPSYDISALENGEGPLSVTYPNYAYAYATWAVNGLKEIGLNVRQGFQNGELFGQSYSMFTINADTMLRESSETAFLRSSLDNTNYYLYDLTMAKKVIFNGTTATGVLVDTLGREYTISARKEVIVSSGSIGSPQLLQASGVGPSDLLNSLSIPVVSDLPGVGQNFQDHILFGVTHRVNSPTASSLSGDPAYAAEQSRLFLQQAAGALTSPATDVLAFEKLPNNTRAALSNTTRAVLDAEYPADWPEVEYISLAAYMGDFVLPLASDPDDGHNYAALAVVLCKPRSRGSVNITSADTSVHPALNPGFLTDRADVEVAVAGFKRARQFWATKAMAVDGYADPEEAYPGAEAVQTDAEIENSIRRSFQTIFHGAATCAMGPAGDPKAVVDPQARVYGVQGLRVVDASAMPFLPPGHPQSTIYALAEKIACDISGNC</sequence>
<dbReference type="Gene3D" id="3.50.50.60">
    <property type="entry name" value="FAD/NAD(P)-binding domain"/>
    <property type="match status" value="1"/>
</dbReference>
<evidence type="ECO:0000256" key="1">
    <source>
        <dbReference type="ARBA" id="ARBA00010790"/>
    </source>
</evidence>
<evidence type="ECO:0000256" key="2">
    <source>
        <dbReference type="ARBA" id="ARBA00023180"/>
    </source>
</evidence>
<evidence type="ECO:0000256" key="3">
    <source>
        <dbReference type="PIRSR" id="PIRSR000137-1"/>
    </source>
</evidence>
<comment type="caution">
    <text evidence="6">The sequence shown here is derived from an EMBL/GenBank/DDBJ whole genome shotgun (WGS) entry which is preliminary data.</text>
</comment>
<keyword evidence="7" id="KW-1185">Reference proteome</keyword>
<dbReference type="PANTHER" id="PTHR11552">
    <property type="entry name" value="GLUCOSE-METHANOL-CHOLINE GMC OXIDOREDUCTASE"/>
    <property type="match status" value="1"/>
</dbReference>
<feature type="active site" description="Proton donor" evidence="3">
    <location>
        <position position="556"/>
    </location>
</feature>
<dbReference type="Proteomes" id="UP001295740">
    <property type="component" value="Unassembled WGS sequence"/>
</dbReference>
<organism evidence="6 7">
    <name type="scientific">Anthostomella pinea</name>
    <dbReference type="NCBI Taxonomy" id="933095"/>
    <lineage>
        <taxon>Eukaryota</taxon>
        <taxon>Fungi</taxon>
        <taxon>Dikarya</taxon>
        <taxon>Ascomycota</taxon>
        <taxon>Pezizomycotina</taxon>
        <taxon>Sordariomycetes</taxon>
        <taxon>Xylariomycetidae</taxon>
        <taxon>Xylariales</taxon>
        <taxon>Xylariaceae</taxon>
        <taxon>Anthostomella</taxon>
    </lineage>
</organism>
<keyword evidence="4" id="KW-0274">FAD</keyword>
<gene>
    <name evidence="6" type="ORF">KHLLAP_LOCUS6008</name>
</gene>
<dbReference type="SUPFAM" id="SSF54373">
    <property type="entry name" value="FAD-linked reductases, C-terminal domain"/>
    <property type="match status" value="1"/>
</dbReference>
<evidence type="ECO:0000313" key="7">
    <source>
        <dbReference type="Proteomes" id="UP001295740"/>
    </source>
</evidence>
<dbReference type="PANTHER" id="PTHR11552:SF138">
    <property type="entry name" value="DEHYDROGENASE PKFF-RELATED"/>
    <property type="match status" value="1"/>
</dbReference>